<gene>
    <name evidence="1" type="ORF">Pint_02029</name>
</gene>
<dbReference type="Proteomes" id="UP001163603">
    <property type="component" value="Chromosome 1"/>
</dbReference>
<comment type="caution">
    <text evidence="1">The sequence shown here is derived from an EMBL/GenBank/DDBJ whole genome shotgun (WGS) entry which is preliminary data.</text>
</comment>
<name>A0ACC0ZHS2_9ROSI</name>
<evidence type="ECO:0000313" key="1">
    <source>
        <dbReference type="EMBL" id="KAJ0052781.1"/>
    </source>
</evidence>
<reference evidence="2" key="1">
    <citation type="journal article" date="2023" name="G3 (Bethesda)">
        <title>Genome assembly and association tests identify interacting loci associated with vigor, precocity, and sex in interspecific pistachio rootstocks.</title>
        <authorList>
            <person name="Palmer W."/>
            <person name="Jacygrad E."/>
            <person name="Sagayaradj S."/>
            <person name="Cavanaugh K."/>
            <person name="Han R."/>
            <person name="Bertier L."/>
            <person name="Beede B."/>
            <person name="Kafkas S."/>
            <person name="Golino D."/>
            <person name="Preece J."/>
            <person name="Michelmore R."/>
        </authorList>
    </citation>
    <scope>NUCLEOTIDE SEQUENCE [LARGE SCALE GENOMIC DNA]</scope>
</reference>
<dbReference type="EMBL" id="CM047736">
    <property type="protein sequence ID" value="KAJ0052781.1"/>
    <property type="molecule type" value="Genomic_DNA"/>
</dbReference>
<evidence type="ECO:0000313" key="2">
    <source>
        <dbReference type="Proteomes" id="UP001163603"/>
    </source>
</evidence>
<organism evidence="1 2">
    <name type="scientific">Pistacia integerrima</name>
    <dbReference type="NCBI Taxonomy" id="434235"/>
    <lineage>
        <taxon>Eukaryota</taxon>
        <taxon>Viridiplantae</taxon>
        <taxon>Streptophyta</taxon>
        <taxon>Embryophyta</taxon>
        <taxon>Tracheophyta</taxon>
        <taxon>Spermatophyta</taxon>
        <taxon>Magnoliopsida</taxon>
        <taxon>eudicotyledons</taxon>
        <taxon>Gunneridae</taxon>
        <taxon>Pentapetalae</taxon>
        <taxon>rosids</taxon>
        <taxon>malvids</taxon>
        <taxon>Sapindales</taxon>
        <taxon>Anacardiaceae</taxon>
        <taxon>Pistacia</taxon>
    </lineage>
</organism>
<sequence length="260" mass="29992">MAFINPQLETSEKGKEVLKQIAFSDPPEQEVSNSSTKDYKENKSRIYNKMAGQFGNFFVSFRQKVFVVKRFIQDLWLQYVRGENSERIRAFQVWPGNNVMPPRSCHCAVCDNCVEKFDHHCPWIGQCIAQRNYRFYLTFVISTLVFFIYIFAFSIWGIHQRKVKNSTGLFGMLKGCPESLAVITFSFAAICFLGGLAIYHMYLTATNQTAYENFRQRYVDSQNPYDKGILSNVKEVLFAPVPPSRVDFRAEVMPTPTGRS</sequence>
<protein>
    <submittedName>
        <fullName evidence="1">Uncharacterized protein</fullName>
    </submittedName>
</protein>
<keyword evidence="2" id="KW-1185">Reference proteome</keyword>
<proteinExistence type="predicted"/>
<accession>A0ACC0ZHS2</accession>